<dbReference type="PROSITE" id="PS50088">
    <property type="entry name" value="ANK_REPEAT"/>
    <property type="match status" value="1"/>
</dbReference>
<dbReference type="AlphaFoldDB" id="A0AAV4AP71"/>
<evidence type="ECO:0000313" key="2">
    <source>
        <dbReference type="EMBL" id="GFO09604.1"/>
    </source>
</evidence>
<gene>
    <name evidence="2" type="ORF">PoB_003610900</name>
</gene>
<feature type="repeat" description="ANK" evidence="1">
    <location>
        <begin position="43"/>
        <end position="75"/>
    </location>
</feature>
<accession>A0AAV4AP71</accession>
<sequence length="96" mass="10862">MKAVHHDGNSALHRIVWMSVYPQEEIFRLLALETDQINRQSKYGMTPLMLAAHKCSRNAIRVLLELGADPSNVNYAAVGPCTALSILLDKIFWKRI</sequence>
<dbReference type="PROSITE" id="PS50297">
    <property type="entry name" value="ANK_REP_REGION"/>
    <property type="match status" value="1"/>
</dbReference>
<evidence type="ECO:0000313" key="3">
    <source>
        <dbReference type="Proteomes" id="UP000735302"/>
    </source>
</evidence>
<proteinExistence type="predicted"/>
<dbReference type="SUPFAM" id="SSF48403">
    <property type="entry name" value="Ankyrin repeat"/>
    <property type="match status" value="1"/>
</dbReference>
<dbReference type="InterPro" id="IPR002110">
    <property type="entry name" value="Ankyrin_rpt"/>
</dbReference>
<reference evidence="2 3" key="1">
    <citation type="journal article" date="2021" name="Elife">
        <title>Chloroplast acquisition without the gene transfer in kleptoplastic sea slugs, Plakobranchus ocellatus.</title>
        <authorList>
            <person name="Maeda T."/>
            <person name="Takahashi S."/>
            <person name="Yoshida T."/>
            <person name="Shimamura S."/>
            <person name="Takaki Y."/>
            <person name="Nagai Y."/>
            <person name="Toyoda A."/>
            <person name="Suzuki Y."/>
            <person name="Arimoto A."/>
            <person name="Ishii H."/>
            <person name="Satoh N."/>
            <person name="Nishiyama T."/>
            <person name="Hasebe M."/>
            <person name="Maruyama T."/>
            <person name="Minagawa J."/>
            <person name="Obokata J."/>
            <person name="Shigenobu S."/>
        </authorList>
    </citation>
    <scope>NUCLEOTIDE SEQUENCE [LARGE SCALE GENOMIC DNA]</scope>
</reference>
<evidence type="ECO:0000256" key="1">
    <source>
        <dbReference type="PROSITE-ProRule" id="PRU00023"/>
    </source>
</evidence>
<dbReference type="InterPro" id="IPR036770">
    <property type="entry name" value="Ankyrin_rpt-contain_sf"/>
</dbReference>
<dbReference type="SMART" id="SM00248">
    <property type="entry name" value="ANK"/>
    <property type="match status" value="2"/>
</dbReference>
<name>A0AAV4AP71_9GAST</name>
<dbReference type="Gene3D" id="1.25.40.20">
    <property type="entry name" value="Ankyrin repeat-containing domain"/>
    <property type="match status" value="1"/>
</dbReference>
<keyword evidence="1" id="KW-0040">ANK repeat</keyword>
<protein>
    <submittedName>
        <fullName evidence="2">Ankyrin-2</fullName>
    </submittedName>
</protein>
<keyword evidence="3" id="KW-1185">Reference proteome</keyword>
<dbReference type="EMBL" id="BLXT01004113">
    <property type="protein sequence ID" value="GFO09604.1"/>
    <property type="molecule type" value="Genomic_DNA"/>
</dbReference>
<dbReference type="Proteomes" id="UP000735302">
    <property type="component" value="Unassembled WGS sequence"/>
</dbReference>
<organism evidence="2 3">
    <name type="scientific">Plakobranchus ocellatus</name>
    <dbReference type="NCBI Taxonomy" id="259542"/>
    <lineage>
        <taxon>Eukaryota</taxon>
        <taxon>Metazoa</taxon>
        <taxon>Spiralia</taxon>
        <taxon>Lophotrochozoa</taxon>
        <taxon>Mollusca</taxon>
        <taxon>Gastropoda</taxon>
        <taxon>Heterobranchia</taxon>
        <taxon>Euthyneura</taxon>
        <taxon>Panpulmonata</taxon>
        <taxon>Sacoglossa</taxon>
        <taxon>Placobranchoidea</taxon>
        <taxon>Plakobranchidae</taxon>
        <taxon>Plakobranchus</taxon>
    </lineage>
</organism>
<comment type="caution">
    <text evidence="2">The sequence shown here is derived from an EMBL/GenBank/DDBJ whole genome shotgun (WGS) entry which is preliminary data.</text>
</comment>
<dbReference type="Pfam" id="PF12796">
    <property type="entry name" value="Ank_2"/>
    <property type="match status" value="1"/>
</dbReference>